<name>A0ABW1JD54_9ACTN</name>
<protein>
    <submittedName>
        <fullName evidence="2">DUF3263 domain-containing protein</fullName>
    </submittedName>
</protein>
<comment type="caution">
    <text evidence="2">The sequence shown here is derived from an EMBL/GenBank/DDBJ whole genome shotgun (WGS) entry which is preliminary data.</text>
</comment>
<keyword evidence="3" id="KW-1185">Reference proteome</keyword>
<accession>A0ABW1JD54</accession>
<feature type="region of interest" description="Disordered" evidence="1">
    <location>
        <begin position="1"/>
        <end position="25"/>
    </location>
</feature>
<evidence type="ECO:0000313" key="2">
    <source>
        <dbReference type="EMBL" id="MFC6006643.1"/>
    </source>
</evidence>
<gene>
    <name evidence="2" type="ORF">ACFQDO_05815</name>
</gene>
<sequence>MDAATTDPRTAGHGSAGVGEASGLSERDAEILAFERQWWKYAGAKEQAIRELFDMSATRYYQVLNALIDRQDALELDPMLVKRLRRMRASRQRARSARRLGMKV</sequence>
<evidence type="ECO:0000256" key="1">
    <source>
        <dbReference type="SAM" id="MobiDB-lite"/>
    </source>
</evidence>
<organism evidence="2 3">
    <name type="scientific">Angustibacter luteus</name>
    <dbReference type="NCBI Taxonomy" id="658456"/>
    <lineage>
        <taxon>Bacteria</taxon>
        <taxon>Bacillati</taxon>
        <taxon>Actinomycetota</taxon>
        <taxon>Actinomycetes</taxon>
        <taxon>Kineosporiales</taxon>
        <taxon>Kineosporiaceae</taxon>
    </lineage>
</organism>
<reference evidence="3" key="1">
    <citation type="journal article" date="2019" name="Int. J. Syst. Evol. Microbiol.">
        <title>The Global Catalogue of Microorganisms (GCM) 10K type strain sequencing project: providing services to taxonomists for standard genome sequencing and annotation.</title>
        <authorList>
            <consortium name="The Broad Institute Genomics Platform"/>
            <consortium name="The Broad Institute Genome Sequencing Center for Infectious Disease"/>
            <person name="Wu L."/>
            <person name="Ma J."/>
        </authorList>
    </citation>
    <scope>NUCLEOTIDE SEQUENCE [LARGE SCALE GENOMIC DNA]</scope>
    <source>
        <strain evidence="3">KACC 14249</strain>
    </source>
</reference>
<dbReference type="InterPro" id="IPR021678">
    <property type="entry name" value="DUF3263"/>
</dbReference>
<dbReference type="Proteomes" id="UP001596189">
    <property type="component" value="Unassembled WGS sequence"/>
</dbReference>
<proteinExistence type="predicted"/>
<dbReference type="EMBL" id="JBHSRD010000003">
    <property type="protein sequence ID" value="MFC6006643.1"/>
    <property type="molecule type" value="Genomic_DNA"/>
</dbReference>
<evidence type="ECO:0000313" key="3">
    <source>
        <dbReference type="Proteomes" id="UP001596189"/>
    </source>
</evidence>
<dbReference type="Pfam" id="PF11662">
    <property type="entry name" value="DUF3263"/>
    <property type="match status" value="1"/>
</dbReference>
<dbReference type="RefSeq" id="WP_345718121.1">
    <property type="nucleotide sequence ID" value="NZ_BAABFP010000008.1"/>
</dbReference>